<evidence type="ECO:0000313" key="1">
    <source>
        <dbReference type="EMBL" id="MDG3003243.1"/>
    </source>
</evidence>
<evidence type="ECO:0008006" key="3">
    <source>
        <dbReference type="Google" id="ProtNLM"/>
    </source>
</evidence>
<gene>
    <name evidence="1" type="ORF">PZE19_05655</name>
</gene>
<dbReference type="EMBL" id="JARRAG010000001">
    <property type="protein sequence ID" value="MDG3003243.1"/>
    <property type="molecule type" value="Genomic_DNA"/>
</dbReference>
<sequence length="192" mass="20702">MPETYADLATVLLAWPGLATGRDPIEQQAIVDDANAAVRDFVDRDLLMAERTEVLSGRGTARLWLSVKPVLSVDAVSLWGSPIDGGPGEGWDFDPDSGCLVRGRRLSAVRFGPKWPAGFRNVSVRYTAGYDAVPGAVRRATILAARALHAMAESAGPYKSESLGDWSYTQADSKPFLRDAAGLLLPYRRVGV</sequence>
<keyword evidence="2" id="KW-1185">Reference proteome</keyword>
<proteinExistence type="predicted"/>
<evidence type="ECO:0000313" key="2">
    <source>
        <dbReference type="Proteomes" id="UP001216907"/>
    </source>
</evidence>
<reference evidence="1 2" key="1">
    <citation type="submission" date="2023-03" db="EMBL/GenBank/DDBJ databases">
        <title>Paludisphaera mucosa sp. nov. a novel planctomycete from northern fen.</title>
        <authorList>
            <person name="Ivanova A."/>
        </authorList>
    </citation>
    <scope>NUCLEOTIDE SEQUENCE [LARGE SCALE GENOMIC DNA]</scope>
    <source>
        <strain evidence="1 2">Pla2</strain>
    </source>
</reference>
<dbReference type="RefSeq" id="WP_277859597.1">
    <property type="nucleotide sequence ID" value="NZ_JARRAG010000001.1"/>
</dbReference>
<dbReference type="Proteomes" id="UP001216907">
    <property type="component" value="Unassembled WGS sequence"/>
</dbReference>
<comment type="caution">
    <text evidence="1">The sequence shown here is derived from an EMBL/GenBank/DDBJ whole genome shotgun (WGS) entry which is preliminary data.</text>
</comment>
<protein>
    <recommendedName>
        <fullName evidence="3">Phage gp6-like head-tail connector protein</fullName>
    </recommendedName>
</protein>
<organism evidence="1 2">
    <name type="scientific">Paludisphaera mucosa</name>
    <dbReference type="NCBI Taxonomy" id="3030827"/>
    <lineage>
        <taxon>Bacteria</taxon>
        <taxon>Pseudomonadati</taxon>
        <taxon>Planctomycetota</taxon>
        <taxon>Planctomycetia</taxon>
        <taxon>Isosphaerales</taxon>
        <taxon>Isosphaeraceae</taxon>
        <taxon>Paludisphaera</taxon>
    </lineage>
</organism>
<accession>A0ABT6F6L8</accession>
<name>A0ABT6F6L8_9BACT</name>